<accession>A0A6H5FZS9</accession>
<dbReference type="EMBL" id="CADCXU010003293">
    <property type="protein sequence ID" value="CAA9995382.1"/>
    <property type="molecule type" value="Genomic_DNA"/>
</dbReference>
<dbReference type="AlphaFoldDB" id="A0A6H5FZS9"/>
<name>A0A6H5FZS9_9HEMI</name>
<sequence length="244" mass="27725">MDAQVRSSAPPFFRARQDEKISQRFAGFIPCFLCRDFCAVISVLKNVHRLGEPVSSRRTSAHLERRGQTYNTDFKTKNAQIGSFLWSEKNKIENIKTAYISEVLRANQIPVQQGPIMLIGRNKHPSLRNLKKNVIESSPGQNSKPERNGRIVKTDFWKTDKLDRGDVEILAAVANRLPQGIRPSSSTYAPEFTWSVQIHDMMYELKMEPAKAKASNYNANPEWCVNSSIRLSGDAVFLQKDPEL</sequence>
<organism evidence="1 2">
    <name type="scientific">Nesidiocoris tenuis</name>
    <dbReference type="NCBI Taxonomy" id="355587"/>
    <lineage>
        <taxon>Eukaryota</taxon>
        <taxon>Metazoa</taxon>
        <taxon>Ecdysozoa</taxon>
        <taxon>Arthropoda</taxon>
        <taxon>Hexapoda</taxon>
        <taxon>Insecta</taxon>
        <taxon>Pterygota</taxon>
        <taxon>Neoptera</taxon>
        <taxon>Paraneoptera</taxon>
        <taxon>Hemiptera</taxon>
        <taxon>Heteroptera</taxon>
        <taxon>Panheteroptera</taxon>
        <taxon>Cimicomorpha</taxon>
        <taxon>Miridae</taxon>
        <taxon>Dicyphina</taxon>
        <taxon>Nesidiocoris</taxon>
    </lineage>
</organism>
<protein>
    <submittedName>
        <fullName evidence="1">Uncharacterized protein</fullName>
    </submittedName>
</protein>
<keyword evidence="2" id="KW-1185">Reference proteome</keyword>
<gene>
    <name evidence="1" type="ORF">NTEN_LOCUS2173</name>
</gene>
<proteinExistence type="predicted"/>
<dbReference type="Proteomes" id="UP000479000">
    <property type="component" value="Unassembled WGS sequence"/>
</dbReference>
<evidence type="ECO:0000313" key="2">
    <source>
        <dbReference type="Proteomes" id="UP000479000"/>
    </source>
</evidence>
<reference evidence="1 2" key="1">
    <citation type="submission" date="2020-02" db="EMBL/GenBank/DDBJ databases">
        <authorList>
            <person name="Ferguson B K."/>
        </authorList>
    </citation>
    <scope>NUCLEOTIDE SEQUENCE [LARGE SCALE GENOMIC DNA]</scope>
</reference>
<evidence type="ECO:0000313" key="1">
    <source>
        <dbReference type="EMBL" id="CAA9995382.1"/>
    </source>
</evidence>